<keyword evidence="3" id="KW-1185">Reference proteome</keyword>
<dbReference type="PRINTS" id="PR01217">
    <property type="entry name" value="PRICHEXTENSN"/>
</dbReference>
<feature type="compositionally biased region" description="Polar residues" evidence="1">
    <location>
        <begin position="208"/>
        <end position="242"/>
    </location>
</feature>
<feature type="compositionally biased region" description="Low complexity" evidence="1">
    <location>
        <begin position="148"/>
        <end position="157"/>
    </location>
</feature>
<evidence type="ECO:0000313" key="3">
    <source>
        <dbReference type="Proteomes" id="UP001174136"/>
    </source>
</evidence>
<organism evidence="2 3">
    <name type="scientific">Merluccius polli</name>
    <name type="common">Benguela hake</name>
    <name type="synonym">Merluccius cadenati</name>
    <dbReference type="NCBI Taxonomy" id="89951"/>
    <lineage>
        <taxon>Eukaryota</taxon>
        <taxon>Metazoa</taxon>
        <taxon>Chordata</taxon>
        <taxon>Craniata</taxon>
        <taxon>Vertebrata</taxon>
        <taxon>Euteleostomi</taxon>
        <taxon>Actinopterygii</taxon>
        <taxon>Neopterygii</taxon>
        <taxon>Teleostei</taxon>
        <taxon>Neoteleostei</taxon>
        <taxon>Acanthomorphata</taxon>
        <taxon>Zeiogadaria</taxon>
        <taxon>Gadariae</taxon>
        <taxon>Gadiformes</taxon>
        <taxon>Gadoidei</taxon>
        <taxon>Merlucciidae</taxon>
        <taxon>Merluccius</taxon>
    </lineage>
</organism>
<feature type="region of interest" description="Disordered" evidence="1">
    <location>
        <begin position="653"/>
        <end position="690"/>
    </location>
</feature>
<comment type="caution">
    <text evidence="2">The sequence shown here is derived from an EMBL/GenBank/DDBJ whole genome shotgun (WGS) entry which is preliminary data.</text>
</comment>
<feature type="region of interest" description="Disordered" evidence="1">
    <location>
        <begin position="535"/>
        <end position="610"/>
    </location>
</feature>
<feature type="region of interest" description="Disordered" evidence="1">
    <location>
        <begin position="336"/>
        <end position="507"/>
    </location>
</feature>
<feature type="compositionally biased region" description="Polar residues" evidence="1">
    <location>
        <begin position="491"/>
        <end position="507"/>
    </location>
</feature>
<feature type="compositionally biased region" description="Polar residues" evidence="1">
    <location>
        <begin position="416"/>
        <end position="449"/>
    </location>
</feature>
<reference evidence="2" key="1">
    <citation type="journal article" date="2023" name="Front. Mar. Sci.">
        <title>A new Merluccius polli reference genome to investigate the effects of global change in West African waters.</title>
        <authorList>
            <person name="Mateo J.L."/>
            <person name="Blanco-Fernandez C."/>
            <person name="Garcia-Vazquez E."/>
            <person name="Machado-Schiaffino G."/>
        </authorList>
    </citation>
    <scope>NUCLEOTIDE SEQUENCE</scope>
    <source>
        <strain evidence="2">C29</strain>
        <tissue evidence="2">Fin</tissue>
    </source>
</reference>
<feature type="compositionally biased region" description="Polar residues" evidence="1">
    <location>
        <begin position="462"/>
        <end position="477"/>
    </location>
</feature>
<proteinExistence type="predicted"/>
<accession>A0AA47NVP0</accession>
<feature type="region of interest" description="Disordered" evidence="1">
    <location>
        <begin position="135"/>
        <end position="293"/>
    </location>
</feature>
<dbReference type="Proteomes" id="UP001174136">
    <property type="component" value="Unassembled WGS sequence"/>
</dbReference>
<evidence type="ECO:0000313" key="2">
    <source>
        <dbReference type="EMBL" id="KAK0137827.1"/>
    </source>
</evidence>
<evidence type="ECO:0000256" key="1">
    <source>
        <dbReference type="SAM" id="MobiDB-lite"/>
    </source>
</evidence>
<feature type="compositionally biased region" description="Basic and acidic residues" evidence="1">
    <location>
        <begin position="378"/>
        <end position="392"/>
    </location>
</feature>
<protein>
    <submittedName>
        <fullName evidence="2">Uncharacterized protein</fullName>
    </submittedName>
</protein>
<name>A0AA47NVP0_MERPO</name>
<sequence length="749" mass="79839">MLDSSAIPETGTAKVRFRPTVKHHIPSSESGQGFAVPTPTVPLFPIFNGVNGDSSDGDRLSNGSAISLSDPVEGDIFVPPQPSMAPPPPPTMFVLPPPDFMGDLDSPTMAMFQRPSMPPPKPPSQPHALEEDLTLLKAPPMTPPKPPSTCSSAYTPISTPPPSMIPELPDCPTFAPPKPPSEKQQKSGKTPPPKPTRWASISDINGFIQPTSPAATPQMSTPSSFNPQNTAKLYNAPKTSILSGHGDSDTKPKQILLLQDSSPVPVPLNGKAPPTTPAKPICGTATGTQLDKEEPKVNLQDNMTSKTPQLQPVQLQPVATKAEAKTVISVLQENNHAPSLPQVSPKFSKESLTPVASQVDHPKFAESPSRMGKFSPLIDRKLRTLKGHETSRDGSSASPLALLQAAKEREKHRSVSLENGPQSSANIHHSDSRPNSFVVTPRSNSISSRTSKKGLEEDSKSTVHSLGPTPSTHTQALHNAPPLVRGPLAPSTPTLSGMSTAATSPSFSSLAAEKQNVKQATPSFAYTQSEANQPEIPMALLPPPPEFANFDFGGMDSPPDFPPPDPPAKKAPLPTVKPIFSAVTPAPPAPPAKPKPAAPPKTPAPVENAKPQVSYQTLPKTPIAKPLPAVSESQATLLSILQKKMLEMDHKIIPKKETDSSSDEWGTPLSDEETKFPFAPRTTPQNYKNYTLPAKTASIDMRELETKVTKKQENYSATSNGSKKHHGMTFTVRPGTKQPVTIVSKGEPS</sequence>
<dbReference type="EMBL" id="JAOPHQ010004847">
    <property type="protein sequence ID" value="KAK0137827.1"/>
    <property type="molecule type" value="Genomic_DNA"/>
</dbReference>
<feature type="compositionally biased region" description="Basic and acidic residues" evidence="1">
    <location>
        <begin position="406"/>
        <end position="415"/>
    </location>
</feature>
<dbReference type="AlphaFoldDB" id="A0AA47NVP0"/>
<gene>
    <name evidence="2" type="ORF">N1851_025951</name>
</gene>
<feature type="region of interest" description="Disordered" evidence="1">
    <location>
        <begin position="707"/>
        <end position="749"/>
    </location>
</feature>
<feature type="compositionally biased region" description="Pro residues" evidence="1">
    <location>
        <begin position="585"/>
        <end position="603"/>
    </location>
</feature>
<feature type="compositionally biased region" description="Low complexity" evidence="1">
    <location>
        <begin position="395"/>
        <end position="405"/>
    </location>
</feature>